<dbReference type="GO" id="GO:0051864">
    <property type="term" value="F:histone H3K36 demethylase activity"/>
    <property type="evidence" value="ECO:0000318"/>
    <property type="project" value="GO_Central"/>
</dbReference>
<dbReference type="Proteomes" id="UP000009022">
    <property type="component" value="Unassembled WGS sequence"/>
</dbReference>
<evidence type="ECO:0000256" key="5">
    <source>
        <dbReference type="ARBA" id="ARBA00022853"/>
    </source>
</evidence>
<evidence type="ECO:0000256" key="8">
    <source>
        <dbReference type="ARBA" id="ARBA00023004"/>
    </source>
</evidence>
<dbReference type="GO" id="GO:0032453">
    <property type="term" value="F:histone H3K4 demethylase activity"/>
    <property type="evidence" value="ECO:0000318"/>
    <property type="project" value="GO_Central"/>
</dbReference>
<dbReference type="STRING" id="10228.B3S582"/>
<evidence type="ECO:0000256" key="6">
    <source>
        <dbReference type="ARBA" id="ARBA00022964"/>
    </source>
</evidence>
<organism evidence="14 15">
    <name type="scientific">Trichoplax adhaerens</name>
    <name type="common">Trichoplax reptans</name>
    <dbReference type="NCBI Taxonomy" id="10228"/>
    <lineage>
        <taxon>Eukaryota</taxon>
        <taxon>Metazoa</taxon>
        <taxon>Placozoa</taxon>
        <taxon>Uniplacotomia</taxon>
        <taxon>Trichoplacea</taxon>
        <taxon>Trichoplacidae</taxon>
        <taxon>Trichoplax</taxon>
    </lineage>
</organism>
<feature type="domain" description="JmjC" evidence="13">
    <location>
        <begin position="86"/>
        <end position="231"/>
    </location>
</feature>
<evidence type="ECO:0000256" key="7">
    <source>
        <dbReference type="ARBA" id="ARBA00023002"/>
    </source>
</evidence>
<keyword evidence="11 12" id="KW-0539">Nucleus</keyword>
<dbReference type="Gene3D" id="2.60.120.650">
    <property type="entry name" value="Cupin"/>
    <property type="match status" value="1"/>
</dbReference>
<dbReference type="HOGENOM" id="CLU_013645_4_2_1"/>
<dbReference type="SUPFAM" id="SSF51197">
    <property type="entry name" value="Clavaminate synthase-like"/>
    <property type="match status" value="1"/>
</dbReference>
<name>B3S582_TRIAD</name>
<dbReference type="FunFam" id="2.60.120.650:FF:000013">
    <property type="entry name" value="Ribosomal oxygenase 1"/>
    <property type="match status" value="1"/>
</dbReference>
<keyword evidence="4 12" id="KW-0479">Metal-binding</keyword>
<dbReference type="AlphaFoldDB" id="B3S582"/>
<dbReference type="Pfam" id="PF08007">
    <property type="entry name" value="JmjC_2"/>
    <property type="match status" value="1"/>
</dbReference>
<keyword evidence="15" id="KW-1185">Reference proteome</keyword>
<evidence type="ECO:0000256" key="9">
    <source>
        <dbReference type="ARBA" id="ARBA00023015"/>
    </source>
</evidence>
<evidence type="ECO:0000256" key="4">
    <source>
        <dbReference type="ARBA" id="ARBA00022723"/>
    </source>
</evidence>
<comment type="cofactor">
    <cofactor evidence="12">
        <name>Fe(2+)</name>
        <dbReference type="ChEBI" id="CHEBI:29033"/>
    </cofactor>
    <text evidence="12">Binds 1 Fe(2+) ion per subunit.</text>
</comment>
<evidence type="ECO:0000256" key="10">
    <source>
        <dbReference type="ARBA" id="ARBA00023163"/>
    </source>
</evidence>
<dbReference type="PANTHER" id="PTHR13096:SF8">
    <property type="entry name" value="RIBOSOMAL OXYGENASE 1"/>
    <property type="match status" value="1"/>
</dbReference>
<proteinExistence type="inferred from homology"/>
<evidence type="ECO:0000256" key="1">
    <source>
        <dbReference type="ARBA" id="ARBA00004123"/>
    </source>
</evidence>
<keyword evidence="8 12" id="KW-0408">Iron</keyword>
<comment type="similarity">
    <text evidence="2">Belongs to the ROX family. NO66 subfamily.</text>
</comment>
<dbReference type="InterPro" id="IPR039994">
    <property type="entry name" value="NO66-like"/>
</dbReference>
<dbReference type="PROSITE" id="PS51184">
    <property type="entry name" value="JMJC"/>
    <property type="match status" value="1"/>
</dbReference>
<dbReference type="Gene3D" id="3.90.930.40">
    <property type="match status" value="1"/>
</dbReference>
<keyword evidence="5" id="KW-0156">Chromatin regulator</keyword>
<dbReference type="RefSeq" id="XP_002115372.1">
    <property type="nucleotide sequence ID" value="XM_002115336.1"/>
</dbReference>
<dbReference type="OrthoDB" id="425950at2759"/>
<evidence type="ECO:0000256" key="11">
    <source>
        <dbReference type="ARBA" id="ARBA00023242"/>
    </source>
</evidence>
<dbReference type="eggNOG" id="KOG3706">
    <property type="taxonomic scope" value="Eukaryota"/>
</dbReference>
<evidence type="ECO:0000313" key="15">
    <source>
        <dbReference type="Proteomes" id="UP000009022"/>
    </source>
</evidence>
<dbReference type="InParanoid" id="B3S582"/>
<dbReference type="FunFam" id="3.90.930.40:FF:000001">
    <property type="entry name" value="ribosomal oxygenase 1 isoform X1"/>
    <property type="match status" value="1"/>
</dbReference>
<dbReference type="CTD" id="6756460"/>
<dbReference type="OMA" id="YLEYMGV"/>
<dbReference type="GO" id="GO:0005506">
    <property type="term" value="F:iron ion binding"/>
    <property type="evidence" value="ECO:0007669"/>
    <property type="project" value="UniProtKB-UniRule"/>
</dbReference>
<evidence type="ECO:0000256" key="2">
    <source>
        <dbReference type="ARBA" id="ARBA00010309"/>
    </source>
</evidence>
<protein>
    <recommendedName>
        <fullName evidence="12">Bifunctional lysine-specific demethylase and histidyl-hydroxylase</fullName>
        <ecNumber evidence="12">1.14.11.-</ecNumber>
    </recommendedName>
</protein>
<accession>B3S582</accession>
<dbReference type="GO" id="GO:0005730">
    <property type="term" value="C:nucleolus"/>
    <property type="evidence" value="ECO:0000318"/>
    <property type="project" value="GO_Central"/>
</dbReference>
<evidence type="ECO:0000256" key="3">
    <source>
        <dbReference type="ARBA" id="ARBA00022491"/>
    </source>
</evidence>
<dbReference type="KEGG" id="tad:TRIADDRAFT_50673"/>
<keyword evidence="9 12" id="KW-0805">Transcription regulation</keyword>
<dbReference type="EMBL" id="DS985250">
    <property type="protein sequence ID" value="EDV22217.1"/>
    <property type="molecule type" value="Genomic_DNA"/>
</dbReference>
<reference evidence="14 15" key="1">
    <citation type="journal article" date="2008" name="Nature">
        <title>The Trichoplax genome and the nature of placozoans.</title>
        <authorList>
            <person name="Srivastava M."/>
            <person name="Begovic E."/>
            <person name="Chapman J."/>
            <person name="Putnam N.H."/>
            <person name="Hellsten U."/>
            <person name="Kawashima T."/>
            <person name="Kuo A."/>
            <person name="Mitros T."/>
            <person name="Salamov A."/>
            <person name="Carpenter M.L."/>
            <person name="Signorovitch A.Y."/>
            <person name="Moreno M.A."/>
            <person name="Kamm K."/>
            <person name="Grimwood J."/>
            <person name="Schmutz J."/>
            <person name="Shapiro H."/>
            <person name="Grigoriev I.V."/>
            <person name="Buss L.W."/>
            <person name="Schierwater B."/>
            <person name="Dellaporta S.L."/>
            <person name="Rokhsar D.S."/>
        </authorList>
    </citation>
    <scope>NUCLEOTIDE SEQUENCE [LARGE SCALE GENOMIC DNA]</scope>
    <source>
        <strain evidence="14 15">Grell-BS-1999</strain>
    </source>
</reference>
<dbReference type="Pfam" id="PF21233">
    <property type="entry name" value="WHD_RIOX1"/>
    <property type="match status" value="1"/>
</dbReference>
<dbReference type="GeneID" id="6756460"/>
<dbReference type="InterPro" id="IPR003347">
    <property type="entry name" value="JmjC_dom"/>
</dbReference>
<keyword evidence="6 12" id="KW-0223">Dioxygenase</keyword>
<dbReference type="FunCoup" id="B3S582">
    <property type="interactions" value="1511"/>
</dbReference>
<comment type="function">
    <text evidence="12">Oxygenase that can act as both a histone lysine demethylase and a ribosomal histidine hydroxylase.</text>
</comment>
<dbReference type="Gene3D" id="1.10.10.1500">
    <property type="entry name" value="JmjC domain-containing ribosomal oxygenase (ROX), dimer domain"/>
    <property type="match status" value="1"/>
</dbReference>
<dbReference type="InterPro" id="IPR049043">
    <property type="entry name" value="WHD_RIOX1"/>
</dbReference>
<dbReference type="PhylomeDB" id="B3S582"/>
<gene>
    <name evidence="14" type="ORF">TRIADDRAFT_50673</name>
</gene>
<comment type="subcellular location">
    <subcellularLocation>
        <location evidence="1 12">Nucleus</location>
    </subcellularLocation>
</comment>
<keyword evidence="7 12" id="KW-0560">Oxidoreductase</keyword>
<evidence type="ECO:0000313" key="14">
    <source>
        <dbReference type="EMBL" id="EDV22217.1"/>
    </source>
</evidence>
<sequence length="431" mass="49447">MILPIPLDTFFNLSWERKPILAQRRSSSYNNGLFSSHDLDRIVRENYIEYSVNLDVTTYENGVRETHNAEGRVLASVMWDYYQNGCSIRMLNPQTYSESLWKFCSLLQEYFGSFVGCNMYLTPPGTQGFAPHFDDIEAFVLQLEGKKKWRFYNPRDDSEILPEYSSGNFNQNEIGKPSFEFVLEQGDFAYFPRGTIHQAQSLPDCHSLHITVSTCQLHSFGKYFEKLLPMAIRSAFKNNLGLRKSLPPDFFANIGGIHADSKNARRKQLTTEVKQFLKDIIDDAPIDEAADLFAAGVIHDYLPPCHTQEERNCMIFTTGGRWNGSGVVSCVTLNEDNRIKLVRREVARLVKGDSNYQLHFSTENSKVYHGYQPQFIELPCEMIDAVKYLFNSYPDYKRVGDLPGSDKDIKVDLANVLYEKGIIMTQFPISR</sequence>
<keyword evidence="10 12" id="KW-0804">Transcription</keyword>
<dbReference type="PANTHER" id="PTHR13096">
    <property type="entry name" value="MINA53 MYC INDUCED NUCLEAR ANTIGEN"/>
    <property type="match status" value="1"/>
</dbReference>
<dbReference type="EC" id="1.14.11.-" evidence="12"/>
<keyword evidence="3" id="KW-0678">Repressor</keyword>
<evidence type="ECO:0000259" key="13">
    <source>
        <dbReference type="PROSITE" id="PS51184"/>
    </source>
</evidence>
<evidence type="ECO:0000256" key="12">
    <source>
        <dbReference type="RuleBase" id="RU366061"/>
    </source>
</evidence>